<accession>A0A2U1NN96</accession>
<dbReference type="OrthoDB" id="70874at2759"/>
<comment type="caution">
    <text evidence="1">The sequence shown here is derived from an EMBL/GenBank/DDBJ whole genome shotgun (WGS) entry which is preliminary data.</text>
</comment>
<gene>
    <name evidence="1" type="ORF">CTI12_AA247490</name>
</gene>
<evidence type="ECO:0000313" key="2">
    <source>
        <dbReference type="Proteomes" id="UP000245207"/>
    </source>
</evidence>
<dbReference type="AlphaFoldDB" id="A0A2U1NN96"/>
<organism evidence="1 2">
    <name type="scientific">Artemisia annua</name>
    <name type="common">Sweet wormwood</name>
    <dbReference type="NCBI Taxonomy" id="35608"/>
    <lineage>
        <taxon>Eukaryota</taxon>
        <taxon>Viridiplantae</taxon>
        <taxon>Streptophyta</taxon>
        <taxon>Embryophyta</taxon>
        <taxon>Tracheophyta</taxon>
        <taxon>Spermatophyta</taxon>
        <taxon>Magnoliopsida</taxon>
        <taxon>eudicotyledons</taxon>
        <taxon>Gunneridae</taxon>
        <taxon>Pentapetalae</taxon>
        <taxon>asterids</taxon>
        <taxon>campanulids</taxon>
        <taxon>Asterales</taxon>
        <taxon>Asteraceae</taxon>
        <taxon>Asteroideae</taxon>
        <taxon>Anthemideae</taxon>
        <taxon>Artemisiinae</taxon>
        <taxon>Artemisia</taxon>
    </lineage>
</organism>
<protein>
    <submittedName>
        <fullName evidence="1">Nuclear factor related to kappa-B-binding protein</fullName>
    </submittedName>
</protein>
<dbReference type="STRING" id="35608.A0A2U1NN96"/>
<evidence type="ECO:0000313" key="1">
    <source>
        <dbReference type="EMBL" id="PWA74987.1"/>
    </source>
</evidence>
<dbReference type="Proteomes" id="UP000245207">
    <property type="component" value="Unassembled WGS sequence"/>
</dbReference>
<dbReference type="InterPro" id="IPR024867">
    <property type="entry name" value="NFRKB"/>
</dbReference>
<keyword evidence="2" id="KW-1185">Reference proteome</keyword>
<proteinExistence type="predicted"/>
<sequence length="127" mass="14686">MGMRGKALERFERLDEKSSISVEWDDKKKHVVPKKEQISIACRDLTPFLPNVPHRQNVPGDVFAAPSELFELNDLTGLLLYEVWQTQLSVQEREFLTQFLPEGADPHTANRGRSRGSLKYPRYYLLV</sequence>
<dbReference type="PANTHER" id="PTHR13052:SF2">
    <property type="entry name" value="NUCLEAR FACTOR KAPPA-B-BINDING PROTEIN"/>
    <property type="match status" value="1"/>
</dbReference>
<dbReference type="PANTHER" id="PTHR13052">
    <property type="entry name" value="NFRKB-RELATED"/>
    <property type="match status" value="1"/>
</dbReference>
<dbReference type="EMBL" id="PKPP01002479">
    <property type="protein sequence ID" value="PWA74987.1"/>
    <property type="molecule type" value="Genomic_DNA"/>
</dbReference>
<reference evidence="1 2" key="1">
    <citation type="journal article" date="2018" name="Mol. Plant">
        <title>The genome of Artemisia annua provides insight into the evolution of Asteraceae family and artemisinin biosynthesis.</title>
        <authorList>
            <person name="Shen Q."/>
            <person name="Zhang L."/>
            <person name="Liao Z."/>
            <person name="Wang S."/>
            <person name="Yan T."/>
            <person name="Shi P."/>
            <person name="Liu M."/>
            <person name="Fu X."/>
            <person name="Pan Q."/>
            <person name="Wang Y."/>
            <person name="Lv Z."/>
            <person name="Lu X."/>
            <person name="Zhang F."/>
            <person name="Jiang W."/>
            <person name="Ma Y."/>
            <person name="Chen M."/>
            <person name="Hao X."/>
            <person name="Li L."/>
            <person name="Tang Y."/>
            <person name="Lv G."/>
            <person name="Zhou Y."/>
            <person name="Sun X."/>
            <person name="Brodelius P.E."/>
            <person name="Rose J.K.C."/>
            <person name="Tang K."/>
        </authorList>
    </citation>
    <scope>NUCLEOTIDE SEQUENCE [LARGE SCALE GENOMIC DNA]</scope>
    <source>
        <strain evidence="2">cv. Huhao1</strain>
        <tissue evidence="1">Leaf</tissue>
    </source>
</reference>
<dbReference type="GO" id="GO:0031011">
    <property type="term" value="C:Ino80 complex"/>
    <property type="evidence" value="ECO:0007669"/>
    <property type="project" value="InterPro"/>
</dbReference>
<name>A0A2U1NN96_ARTAN</name>